<accession>A0AAJ7TRR2</accession>
<gene>
    <name evidence="3 4" type="primary">LOC116949325</name>
</gene>
<protein>
    <submittedName>
        <fullName evidence="3 4">Uncharacterized protein LOC116949325 isoform X1</fullName>
    </submittedName>
</protein>
<dbReference type="RefSeq" id="XP_032822373.1">
    <property type="nucleotide sequence ID" value="XM_032966482.1"/>
</dbReference>
<proteinExistence type="predicted"/>
<dbReference type="RefSeq" id="XP_032822374.1">
    <property type="nucleotide sequence ID" value="XM_032966483.1"/>
</dbReference>
<sequence>MHPGTTMLGNAKWQMAQRLHVSGRGVHAHVRLPPIEPLIGATAASTVPVEKSACGTYSRAGFFRARSLSHSGDRRGTGGRDACSGNEREALLKSKTILDFTKGNGKLLPPRERFQAIAMKTISQKTKCVSDNHDACFHMHINSTSPSISRKMTARKISARSGPSNDEPSGRAPLTTSAATIPAHNSSADLDTLDAARPNGTRVESTGGHGSLTERTDERTATCGADVRARRSVKKPLKSSLKKSFDWKAHSLKSDKGSAKRWGGVAEGQRGRVEGAAEQRPRHTLTERGQCSPCSPARRHLDDATPACRAHGGCRQPGGTRRPRSLRVARGAASAGEASPRADGNSRDRGRLPSGCPSPDKNANGAAGRVLPAARPSRGVRGELVLHESGEFAGVPVPRITMTCATPPPALSVTGDGEFAGQ</sequence>
<feature type="compositionally biased region" description="Polar residues" evidence="1">
    <location>
        <begin position="174"/>
        <end position="189"/>
    </location>
</feature>
<keyword evidence="2" id="KW-1185">Reference proteome</keyword>
<evidence type="ECO:0000256" key="1">
    <source>
        <dbReference type="SAM" id="MobiDB-lite"/>
    </source>
</evidence>
<feature type="compositionally biased region" description="Basic and acidic residues" evidence="1">
    <location>
        <begin position="243"/>
        <end position="258"/>
    </location>
</feature>
<feature type="compositionally biased region" description="Basic residues" evidence="1">
    <location>
        <begin position="230"/>
        <end position="241"/>
    </location>
</feature>
<dbReference type="GeneID" id="116949325"/>
<evidence type="ECO:0000313" key="2">
    <source>
        <dbReference type="Proteomes" id="UP001318040"/>
    </source>
</evidence>
<dbReference type="KEGG" id="pmrn:116949325"/>
<feature type="compositionally biased region" description="Basic and acidic residues" evidence="1">
    <location>
        <begin position="269"/>
        <end position="286"/>
    </location>
</feature>
<reference evidence="3 4" key="1">
    <citation type="submission" date="2025-04" db="UniProtKB">
        <authorList>
            <consortium name="RefSeq"/>
        </authorList>
    </citation>
    <scope>IDENTIFICATION</scope>
    <source>
        <tissue evidence="3 4">Sperm</tissue>
    </source>
</reference>
<evidence type="ECO:0000313" key="4">
    <source>
        <dbReference type="RefSeq" id="XP_032822374.1"/>
    </source>
</evidence>
<evidence type="ECO:0000313" key="3">
    <source>
        <dbReference type="RefSeq" id="XP_032822373.1"/>
    </source>
</evidence>
<dbReference type="AlphaFoldDB" id="A0AAJ7TRR2"/>
<dbReference type="Proteomes" id="UP001318040">
    <property type="component" value="Chromosome 36"/>
</dbReference>
<feature type="region of interest" description="Disordered" evidence="1">
    <location>
        <begin position="147"/>
        <end position="375"/>
    </location>
</feature>
<organism evidence="2 4">
    <name type="scientific">Petromyzon marinus</name>
    <name type="common">Sea lamprey</name>
    <dbReference type="NCBI Taxonomy" id="7757"/>
    <lineage>
        <taxon>Eukaryota</taxon>
        <taxon>Metazoa</taxon>
        <taxon>Chordata</taxon>
        <taxon>Craniata</taxon>
        <taxon>Vertebrata</taxon>
        <taxon>Cyclostomata</taxon>
        <taxon>Hyperoartia</taxon>
        <taxon>Petromyzontiformes</taxon>
        <taxon>Petromyzontidae</taxon>
        <taxon>Petromyzon</taxon>
    </lineage>
</organism>
<name>A0AAJ7TRR2_PETMA</name>